<dbReference type="AlphaFoldDB" id="A0AA86Y176"/>
<evidence type="ECO:0008006" key="3">
    <source>
        <dbReference type="Google" id="ProtNLM"/>
    </source>
</evidence>
<protein>
    <recommendedName>
        <fullName evidence="3">HK97 gp10 family phage protein</fullName>
    </recommendedName>
</protein>
<gene>
    <name evidence="1" type="ORF">B4X68_16635</name>
</gene>
<accession>A0AA86Y176</accession>
<name>A0AA86Y176_LISMN</name>
<sequence>MSVSVKGVDEILKNLEAKLGPARTNRIVNKSLRNYGKKLQQDVQEAVSSYMDTGETHDTVIVSGVKKGPPKTIEVGWGQGSRWRLVHLSEFGYTRFGKYISPRGMGKLQGVVDKTEGSAFEEMRSELEELAR</sequence>
<dbReference type="Proteomes" id="UP000356407">
    <property type="component" value="Unassembled WGS sequence"/>
</dbReference>
<evidence type="ECO:0000313" key="1">
    <source>
        <dbReference type="EMBL" id="EAC3883625.1"/>
    </source>
</evidence>
<dbReference type="EMBL" id="AAAICE010000058">
    <property type="protein sequence ID" value="EAC3883625.1"/>
    <property type="molecule type" value="Genomic_DNA"/>
</dbReference>
<comment type="caution">
    <text evidence="1">The sequence shown here is derived from an EMBL/GenBank/DDBJ whole genome shotgun (WGS) entry which is preliminary data.</text>
</comment>
<proteinExistence type="predicted"/>
<reference evidence="1 2" key="1">
    <citation type="submission" date="2018-08" db="EMBL/GenBank/DDBJ databases">
        <authorList>
            <consortium name="GenomeTrakr: Next Generation Sequencing Network for Food Pathogen Tracability"/>
        </authorList>
    </citation>
    <scope>NUCLEOTIDE SEQUENCE [LARGE SCALE GENOMIC DNA]</scope>
    <source>
        <strain evidence="1 2">CFSAN060999</strain>
    </source>
</reference>
<evidence type="ECO:0000313" key="2">
    <source>
        <dbReference type="Proteomes" id="UP000356407"/>
    </source>
</evidence>
<organism evidence="1 2">
    <name type="scientific">Listeria monocytogenes</name>
    <dbReference type="NCBI Taxonomy" id="1639"/>
    <lineage>
        <taxon>Bacteria</taxon>
        <taxon>Bacillati</taxon>
        <taxon>Bacillota</taxon>
        <taxon>Bacilli</taxon>
        <taxon>Bacillales</taxon>
        <taxon>Listeriaceae</taxon>
        <taxon>Listeria</taxon>
    </lineage>
</organism>